<sequence>MPWMCARKVLEAVTCSQLRTELEGTAAAISAQAKEHVHADEMILTFGAGRLLERFLRSARRYRLLLAEGARRGSHAMAARLSAAGVPVTVLGSAAVCAVMARVNKVRPPPPPSLRAASTWPGVTAVTGVSCCQVVMEVEAALAGGAALGAPGLHALTAAAKFYSVPVLALCPLHALSPLHARAPALRAALTQPAHALPYQAAGAVAPLCDLVPADHITLYITNL</sequence>
<comment type="caution">
    <text evidence="1">The sequence shown here is derived from an EMBL/GenBank/DDBJ whole genome shotgun (WGS) entry which is preliminary data.</text>
</comment>
<organism evidence="1 2">
    <name type="scientific">Choristoneura fumiferana</name>
    <name type="common">Spruce budworm moth</name>
    <name type="synonym">Archips fumiferana</name>
    <dbReference type="NCBI Taxonomy" id="7141"/>
    <lineage>
        <taxon>Eukaryota</taxon>
        <taxon>Metazoa</taxon>
        <taxon>Ecdysozoa</taxon>
        <taxon>Arthropoda</taxon>
        <taxon>Hexapoda</taxon>
        <taxon>Insecta</taxon>
        <taxon>Pterygota</taxon>
        <taxon>Neoptera</taxon>
        <taxon>Endopterygota</taxon>
        <taxon>Lepidoptera</taxon>
        <taxon>Glossata</taxon>
        <taxon>Ditrysia</taxon>
        <taxon>Tortricoidea</taxon>
        <taxon>Tortricidae</taxon>
        <taxon>Tortricinae</taxon>
        <taxon>Choristoneura</taxon>
    </lineage>
</organism>
<dbReference type="EMBL" id="CM046126">
    <property type="protein sequence ID" value="KAI8427265.1"/>
    <property type="molecule type" value="Genomic_DNA"/>
</dbReference>
<protein>
    <submittedName>
        <fullName evidence="1">Uncharacterized protein</fullName>
    </submittedName>
</protein>
<accession>A0ACC0JSW9</accession>
<dbReference type="Proteomes" id="UP001064048">
    <property type="component" value="Chromosome 26"/>
</dbReference>
<keyword evidence="2" id="KW-1185">Reference proteome</keyword>
<evidence type="ECO:0000313" key="1">
    <source>
        <dbReference type="EMBL" id="KAI8427265.1"/>
    </source>
</evidence>
<evidence type="ECO:0000313" key="2">
    <source>
        <dbReference type="Proteomes" id="UP001064048"/>
    </source>
</evidence>
<reference evidence="1 2" key="1">
    <citation type="journal article" date="2022" name="Genome Biol. Evol.">
        <title>The Spruce Budworm Genome: Reconstructing the Evolutionary History of Antifreeze Proteins.</title>
        <authorList>
            <person name="Beliveau C."/>
            <person name="Gagne P."/>
            <person name="Picq S."/>
            <person name="Vernygora O."/>
            <person name="Keeling C.I."/>
            <person name="Pinkney K."/>
            <person name="Doucet D."/>
            <person name="Wen F."/>
            <person name="Johnston J.S."/>
            <person name="Maaroufi H."/>
            <person name="Boyle B."/>
            <person name="Laroche J."/>
            <person name="Dewar K."/>
            <person name="Juretic N."/>
            <person name="Blackburn G."/>
            <person name="Nisole A."/>
            <person name="Brunet B."/>
            <person name="Brandao M."/>
            <person name="Lumley L."/>
            <person name="Duan J."/>
            <person name="Quan G."/>
            <person name="Lucarotti C.J."/>
            <person name="Roe A.D."/>
            <person name="Sperling F.A.H."/>
            <person name="Levesque R.C."/>
            <person name="Cusson M."/>
        </authorList>
    </citation>
    <scope>NUCLEOTIDE SEQUENCE [LARGE SCALE GENOMIC DNA]</scope>
    <source>
        <strain evidence="1">Glfc:IPQL:Cfum</strain>
    </source>
</reference>
<gene>
    <name evidence="1" type="ORF">MSG28_014858</name>
</gene>
<name>A0ACC0JSW9_CHOFU</name>
<proteinExistence type="predicted"/>